<dbReference type="Pfam" id="PF13359">
    <property type="entry name" value="DDE_Tnp_4"/>
    <property type="match status" value="1"/>
</dbReference>
<organism evidence="9 10">
    <name type="scientific">Microctonus aethiopoides</name>
    <dbReference type="NCBI Taxonomy" id="144406"/>
    <lineage>
        <taxon>Eukaryota</taxon>
        <taxon>Metazoa</taxon>
        <taxon>Ecdysozoa</taxon>
        <taxon>Arthropoda</taxon>
        <taxon>Hexapoda</taxon>
        <taxon>Insecta</taxon>
        <taxon>Pterygota</taxon>
        <taxon>Neoptera</taxon>
        <taxon>Endopterygota</taxon>
        <taxon>Hymenoptera</taxon>
        <taxon>Apocrita</taxon>
        <taxon>Ichneumonoidea</taxon>
        <taxon>Braconidae</taxon>
        <taxon>Euphorinae</taxon>
        <taxon>Microctonus</taxon>
    </lineage>
</organism>
<comment type="subcellular location">
    <subcellularLocation>
        <location evidence="2">Nucleus</location>
    </subcellularLocation>
</comment>
<name>A0AA39FJI6_9HYME</name>
<reference evidence="9" key="1">
    <citation type="journal article" date="2023" name="bioRxiv">
        <title>Scaffold-level genome assemblies of two parasitoid biocontrol wasps reveal the parthenogenesis mechanism and an associated novel virus.</title>
        <authorList>
            <person name="Inwood S."/>
            <person name="Skelly J."/>
            <person name="Guhlin J."/>
            <person name="Harrop T."/>
            <person name="Goldson S."/>
            <person name="Dearden P."/>
        </authorList>
    </citation>
    <scope>NUCLEOTIDE SEQUENCE</scope>
    <source>
        <strain evidence="9">Irish</strain>
        <tissue evidence="9">Whole body</tissue>
    </source>
</reference>
<gene>
    <name evidence="9" type="ORF">PV328_008465</name>
</gene>
<evidence type="ECO:0000256" key="4">
    <source>
        <dbReference type="ARBA" id="ARBA00022722"/>
    </source>
</evidence>
<evidence type="ECO:0000256" key="7">
    <source>
        <dbReference type="ARBA" id="ARBA00023242"/>
    </source>
</evidence>
<evidence type="ECO:0000256" key="5">
    <source>
        <dbReference type="ARBA" id="ARBA00022723"/>
    </source>
</evidence>
<accession>A0AA39FJI6</accession>
<dbReference type="PANTHER" id="PTHR22930:SF85">
    <property type="entry name" value="GH03217P-RELATED"/>
    <property type="match status" value="1"/>
</dbReference>
<dbReference type="InterPro" id="IPR027806">
    <property type="entry name" value="HARBI1_dom"/>
</dbReference>
<comment type="caution">
    <text evidence="9">The sequence shown here is derived from an EMBL/GenBank/DDBJ whole genome shotgun (WGS) entry which is preliminary data.</text>
</comment>
<dbReference type="PANTHER" id="PTHR22930">
    <property type="match status" value="1"/>
</dbReference>
<evidence type="ECO:0000256" key="2">
    <source>
        <dbReference type="ARBA" id="ARBA00004123"/>
    </source>
</evidence>
<keyword evidence="6" id="KW-0378">Hydrolase</keyword>
<dbReference type="GO" id="GO:0016787">
    <property type="term" value="F:hydrolase activity"/>
    <property type="evidence" value="ECO:0007669"/>
    <property type="project" value="UniProtKB-KW"/>
</dbReference>
<reference evidence="9" key="2">
    <citation type="submission" date="2023-03" db="EMBL/GenBank/DDBJ databases">
        <authorList>
            <person name="Inwood S.N."/>
            <person name="Skelly J.G."/>
            <person name="Guhlin J."/>
            <person name="Harrop T.W.R."/>
            <person name="Goldson S.G."/>
            <person name="Dearden P.K."/>
        </authorList>
    </citation>
    <scope>NUCLEOTIDE SEQUENCE</scope>
    <source>
        <strain evidence="9">Irish</strain>
        <tissue evidence="9">Whole body</tissue>
    </source>
</reference>
<comment type="similarity">
    <text evidence="3">Belongs to the HARBI1 family.</text>
</comment>
<protein>
    <recommendedName>
        <fullName evidence="8">DDE Tnp4 domain-containing protein</fullName>
    </recommendedName>
</protein>
<keyword evidence="4" id="KW-0540">Nuclease</keyword>
<sequence length="299" mass="34370">MHNFNEFGHPPIAPEKQLFIILYVLGTPDSYRTITNLFGVGKATAWRTVLKVVKALGKFNNYFITWLTLLKAQETPNILEARYGFPGVIGMVDGTHIPISAPKIDKQAYINRKEFHSIQLQVICNEKHEFIYCYVGLPGSVHDNRIFRYSGVQQKCNDEYFLENTHLLDDKAYTLQKHSMTPFIDNGHLTVEETHYNYVHSSTRMTIERAIGLLKLRWRYFKDKLPTRRTDLIPHYIMAACILLNICLKRQDYVENVDELLLPDEVGDVGPLDATNESKVAGAAERENLVTILNRDVEP</sequence>
<evidence type="ECO:0000256" key="1">
    <source>
        <dbReference type="ARBA" id="ARBA00001968"/>
    </source>
</evidence>
<proteinExistence type="inferred from homology"/>
<dbReference type="GO" id="GO:0005634">
    <property type="term" value="C:nucleus"/>
    <property type="evidence" value="ECO:0007669"/>
    <property type="project" value="UniProtKB-SubCell"/>
</dbReference>
<dbReference type="AlphaFoldDB" id="A0AA39FJI6"/>
<dbReference type="Proteomes" id="UP001168990">
    <property type="component" value="Unassembled WGS sequence"/>
</dbReference>
<keyword evidence="7" id="KW-0539">Nucleus</keyword>
<dbReference type="InterPro" id="IPR045249">
    <property type="entry name" value="HARBI1-like"/>
</dbReference>
<evidence type="ECO:0000313" key="9">
    <source>
        <dbReference type="EMBL" id="KAK0170638.1"/>
    </source>
</evidence>
<evidence type="ECO:0000256" key="3">
    <source>
        <dbReference type="ARBA" id="ARBA00006958"/>
    </source>
</evidence>
<comment type="cofactor">
    <cofactor evidence="1">
        <name>a divalent metal cation</name>
        <dbReference type="ChEBI" id="CHEBI:60240"/>
    </cofactor>
</comment>
<keyword evidence="10" id="KW-1185">Reference proteome</keyword>
<feature type="domain" description="DDE Tnp4" evidence="8">
    <location>
        <begin position="92"/>
        <end position="245"/>
    </location>
</feature>
<evidence type="ECO:0000259" key="8">
    <source>
        <dbReference type="Pfam" id="PF13359"/>
    </source>
</evidence>
<dbReference type="GO" id="GO:0046872">
    <property type="term" value="F:metal ion binding"/>
    <property type="evidence" value="ECO:0007669"/>
    <property type="project" value="UniProtKB-KW"/>
</dbReference>
<evidence type="ECO:0000313" key="10">
    <source>
        <dbReference type="Proteomes" id="UP001168990"/>
    </source>
</evidence>
<keyword evidence="5" id="KW-0479">Metal-binding</keyword>
<dbReference type="EMBL" id="JAQQBS010000003">
    <property type="protein sequence ID" value="KAK0170638.1"/>
    <property type="molecule type" value="Genomic_DNA"/>
</dbReference>
<evidence type="ECO:0000256" key="6">
    <source>
        <dbReference type="ARBA" id="ARBA00022801"/>
    </source>
</evidence>
<dbReference type="GO" id="GO:0004518">
    <property type="term" value="F:nuclease activity"/>
    <property type="evidence" value="ECO:0007669"/>
    <property type="project" value="UniProtKB-KW"/>
</dbReference>